<gene>
    <name evidence="7" type="ORF">MNBD_DELTA03-1867</name>
</gene>
<evidence type="ECO:0000313" key="7">
    <source>
        <dbReference type="EMBL" id="VAW38820.1"/>
    </source>
</evidence>
<dbReference type="InterPro" id="IPR002371">
    <property type="entry name" value="FlgK"/>
</dbReference>
<keyword evidence="5" id="KW-0975">Bacterial flagellum</keyword>
<evidence type="ECO:0000256" key="4">
    <source>
        <dbReference type="ARBA" id="ARBA00022525"/>
    </source>
</evidence>
<dbReference type="Pfam" id="PF22638">
    <property type="entry name" value="FlgK_D1"/>
    <property type="match status" value="1"/>
</dbReference>
<evidence type="ECO:0000256" key="3">
    <source>
        <dbReference type="ARBA" id="ARBA00009677"/>
    </source>
</evidence>
<dbReference type="InterPro" id="IPR053927">
    <property type="entry name" value="FlgK_helical"/>
</dbReference>
<dbReference type="PANTHER" id="PTHR30033">
    <property type="entry name" value="FLAGELLAR HOOK-ASSOCIATED PROTEIN 1"/>
    <property type="match status" value="1"/>
</dbReference>
<organism evidence="7">
    <name type="scientific">hydrothermal vent metagenome</name>
    <dbReference type="NCBI Taxonomy" id="652676"/>
    <lineage>
        <taxon>unclassified sequences</taxon>
        <taxon>metagenomes</taxon>
        <taxon>ecological metagenomes</taxon>
    </lineage>
</organism>
<dbReference type="EMBL" id="UOEX01000263">
    <property type="protein sequence ID" value="VAW38820.1"/>
    <property type="molecule type" value="Genomic_DNA"/>
</dbReference>
<dbReference type="PANTHER" id="PTHR30033:SF2">
    <property type="entry name" value="FLAGELLAR HOOK PROTEIN"/>
    <property type="match status" value="1"/>
</dbReference>
<proteinExistence type="inferred from homology"/>
<sequence>MNNLQAQQQIMKVVGTTFNEASGLAVNDLMSQFWAAWQALSNNPELSSARQTVVQKAEILNDKFQSMTADINQVKLNIGENLKSTISDVNSLTKQLANINVKISASETTRQQQNDLRDTRDDLLKKLSGYVDVNYFESANGAYTIMLGDGHSLVNNNESWSLDWSDNKLHWVQTSATGAKTMAVISSGEALGAKLGGLVGMNNQLVEGNPDNYLGRLNSLANSLIREVNQQHSQGVGMVPFSDRLVSSEAAHDAALLHTTVDVDTAAETIIAGSLQINGRDIGRIDGSSVVYGQAMGKTYNAAAAINNAGAGVIAKMTTQVAGSAVTPMTAADDGQSISFTVNGIAVNYTVDAAGAPDDTDPALLASHLKDAVNQAISDYNDNVGLTPPQTNQPKITIEVLVGNGLNGGAVNALVLRNTNKGDESQIVLAGLDQTDPVEAKAGLTDGTYTADAAHNTGALSVFTGSGPISIDGGADDTIMAELGWAGTVHYSDNAVTVPGANSPVSFTVNGHAVSVNLLSADTAAQNAQLIVDAINLVSAKSGVTAKVGNGTNGGILNAVVFSSETSD</sequence>
<comment type="subcellular location">
    <subcellularLocation>
        <location evidence="1">Bacterial flagellum</location>
    </subcellularLocation>
    <subcellularLocation>
        <location evidence="2">Secreted</location>
    </subcellularLocation>
</comment>
<accession>A0A3B0VDV4</accession>
<feature type="non-terminal residue" evidence="7">
    <location>
        <position position="568"/>
    </location>
</feature>
<evidence type="ECO:0000256" key="1">
    <source>
        <dbReference type="ARBA" id="ARBA00004365"/>
    </source>
</evidence>
<evidence type="ECO:0000256" key="5">
    <source>
        <dbReference type="ARBA" id="ARBA00023143"/>
    </source>
</evidence>
<feature type="domain" description="Flagellar hook-associated protein FlgK helical" evidence="6">
    <location>
        <begin position="16"/>
        <end position="238"/>
    </location>
</feature>
<dbReference type="GO" id="GO:0044780">
    <property type="term" value="P:bacterial-type flagellum assembly"/>
    <property type="evidence" value="ECO:0007669"/>
    <property type="project" value="InterPro"/>
</dbReference>
<dbReference type="GO" id="GO:0005576">
    <property type="term" value="C:extracellular region"/>
    <property type="evidence" value="ECO:0007669"/>
    <property type="project" value="UniProtKB-SubCell"/>
</dbReference>
<evidence type="ECO:0000259" key="6">
    <source>
        <dbReference type="Pfam" id="PF22638"/>
    </source>
</evidence>
<dbReference type="AlphaFoldDB" id="A0A3B0VDV4"/>
<dbReference type="GO" id="GO:0009424">
    <property type="term" value="C:bacterial-type flagellum hook"/>
    <property type="evidence" value="ECO:0007669"/>
    <property type="project" value="InterPro"/>
</dbReference>
<reference evidence="7" key="1">
    <citation type="submission" date="2018-06" db="EMBL/GenBank/DDBJ databases">
        <authorList>
            <person name="Zhirakovskaya E."/>
        </authorList>
    </citation>
    <scope>NUCLEOTIDE SEQUENCE</scope>
</reference>
<name>A0A3B0VDV4_9ZZZZ</name>
<keyword evidence="4" id="KW-0964">Secreted</keyword>
<dbReference type="GO" id="GO:0005198">
    <property type="term" value="F:structural molecule activity"/>
    <property type="evidence" value="ECO:0007669"/>
    <property type="project" value="InterPro"/>
</dbReference>
<comment type="similarity">
    <text evidence="3">Belongs to the flagella basal body rod proteins family.</text>
</comment>
<dbReference type="Gene3D" id="3.30.70.2120">
    <property type="match status" value="1"/>
</dbReference>
<protein>
    <recommendedName>
        <fullName evidence="6">Flagellar hook-associated protein FlgK helical domain-containing protein</fullName>
    </recommendedName>
</protein>
<evidence type="ECO:0000256" key="2">
    <source>
        <dbReference type="ARBA" id="ARBA00004613"/>
    </source>
</evidence>